<dbReference type="EMBL" id="LVLJ01001819">
    <property type="protein sequence ID" value="OAE27829.1"/>
    <property type="molecule type" value="Genomic_DNA"/>
</dbReference>
<reference evidence="2" key="1">
    <citation type="submission" date="2016-03" db="EMBL/GenBank/DDBJ databases">
        <title>Mechanisms controlling the formation of the plant cell surface in tip-growing cells are functionally conserved among land plants.</title>
        <authorList>
            <person name="Honkanen S."/>
            <person name="Jones V.A."/>
            <person name="Morieri G."/>
            <person name="Champion C."/>
            <person name="Hetherington A.J."/>
            <person name="Kelly S."/>
            <person name="Saint-Marcoux D."/>
            <person name="Proust H."/>
            <person name="Prescott H."/>
            <person name="Dolan L."/>
        </authorList>
    </citation>
    <scope>NUCLEOTIDE SEQUENCE [LARGE SCALE GENOMIC DNA]</scope>
    <source>
        <tissue evidence="2">Whole gametophyte</tissue>
    </source>
</reference>
<name>A0A176W495_MARPO</name>
<feature type="region of interest" description="Disordered" evidence="1">
    <location>
        <begin position="1"/>
        <end position="21"/>
    </location>
</feature>
<feature type="compositionally biased region" description="Basic and acidic residues" evidence="1">
    <location>
        <begin position="182"/>
        <end position="199"/>
    </location>
</feature>
<evidence type="ECO:0000256" key="1">
    <source>
        <dbReference type="SAM" id="MobiDB-lite"/>
    </source>
</evidence>
<keyword evidence="3" id="KW-1185">Reference proteome</keyword>
<gene>
    <name evidence="2" type="ORF">AXG93_1881s1200</name>
</gene>
<feature type="region of interest" description="Disordered" evidence="1">
    <location>
        <begin position="177"/>
        <end position="223"/>
    </location>
</feature>
<dbReference type="AlphaFoldDB" id="A0A176W495"/>
<feature type="compositionally biased region" description="Polar residues" evidence="1">
    <location>
        <begin position="133"/>
        <end position="146"/>
    </location>
</feature>
<accession>A0A176W495</accession>
<dbReference type="Proteomes" id="UP000077202">
    <property type="component" value="Unassembled WGS sequence"/>
</dbReference>
<comment type="caution">
    <text evidence="2">The sequence shown here is derived from an EMBL/GenBank/DDBJ whole genome shotgun (WGS) entry which is preliminary data.</text>
</comment>
<protein>
    <submittedName>
        <fullName evidence="2">Uncharacterized protein</fullName>
    </submittedName>
</protein>
<proteinExistence type="predicted"/>
<evidence type="ECO:0000313" key="2">
    <source>
        <dbReference type="EMBL" id="OAE27829.1"/>
    </source>
</evidence>
<feature type="region of interest" description="Disordered" evidence="1">
    <location>
        <begin position="128"/>
        <end position="152"/>
    </location>
</feature>
<evidence type="ECO:0000313" key="3">
    <source>
        <dbReference type="Proteomes" id="UP000077202"/>
    </source>
</evidence>
<organism evidence="2 3">
    <name type="scientific">Marchantia polymorpha subsp. ruderalis</name>
    <dbReference type="NCBI Taxonomy" id="1480154"/>
    <lineage>
        <taxon>Eukaryota</taxon>
        <taxon>Viridiplantae</taxon>
        <taxon>Streptophyta</taxon>
        <taxon>Embryophyta</taxon>
        <taxon>Marchantiophyta</taxon>
        <taxon>Marchantiopsida</taxon>
        <taxon>Marchantiidae</taxon>
        <taxon>Marchantiales</taxon>
        <taxon>Marchantiaceae</taxon>
        <taxon>Marchantia</taxon>
    </lineage>
</organism>
<sequence>MEQQTGIEDSSKIQKRGWGHRPRVRCRMPNAECRILFSARQMAEGRSREKVAGGQSVVLVGPSKPGTRSYLALVDIIPRRMSESSPPTHPSNIISSSSIGSVQFSDAGPHHVGEASQSSRFRIRALVLDGRPSSPTEPSAGESSGDSRMMPLEVRRPALGGREGRAGGVQEGIISRGKVKRARDGTVPRGGQDRMRIGEESLTGGGAAANGAREKASRSQAARAKVGPWRHRIGIREASFSILFLWLENEPGAAFLGPSQPLPRVAQQR</sequence>